<keyword evidence="2" id="KW-1185">Reference proteome</keyword>
<proteinExistence type="predicted"/>
<name>A0A1M7LPH2_9FIRM</name>
<dbReference type="AlphaFoldDB" id="A0A1M7LPH2"/>
<sequence length="66" mass="7278">MTVQQILFISKSAKDEHLAEQLEDILLASVEASGGARNISGFYGISDELANLLRNWLAEEKIVLDC</sequence>
<evidence type="ECO:0000313" key="1">
    <source>
        <dbReference type="EMBL" id="SHM80148.1"/>
    </source>
</evidence>
<dbReference type="EMBL" id="FRCR01000013">
    <property type="protein sequence ID" value="SHM80148.1"/>
    <property type="molecule type" value="Genomic_DNA"/>
</dbReference>
<evidence type="ECO:0000313" key="2">
    <source>
        <dbReference type="Proteomes" id="UP000184375"/>
    </source>
</evidence>
<dbReference type="Proteomes" id="UP000184375">
    <property type="component" value="Unassembled WGS sequence"/>
</dbReference>
<accession>A0A1M7LPH2</accession>
<organism evidence="1 2">
    <name type="scientific">Caldanaerovirga acetigignens</name>
    <dbReference type="NCBI Taxonomy" id="447595"/>
    <lineage>
        <taxon>Bacteria</taxon>
        <taxon>Bacillati</taxon>
        <taxon>Bacillota</taxon>
        <taxon>Clostridia</taxon>
        <taxon>Thermosediminibacterales</taxon>
        <taxon>Thermosediminibacteraceae</taxon>
        <taxon>Caldanaerovirga</taxon>
    </lineage>
</organism>
<gene>
    <name evidence="1" type="ORF">SAMN05660826_01992</name>
</gene>
<reference evidence="2" key="1">
    <citation type="submission" date="2016-11" db="EMBL/GenBank/DDBJ databases">
        <authorList>
            <person name="Varghese N."/>
            <person name="Submissions S."/>
        </authorList>
    </citation>
    <scope>NUCLEOTIDE SEQUENCE [LARGE SCALE GENOMIC DNA]</scope>
    <source>
        <strain evidence="2">DSM 18802</strain>
    </source>
</reference>
<protein>
    <submittedName>
        <fullName evidence="1">Uncharacterized protein</fullName>
    </submittedName>
</protein>
<dbReference type="STRING" id="447595.SAMN05660826_01992"/>